<dbReference type="SUPFAM" id="SSF117916">
    <property type="entry name" value="Fe-S cluster assembly (FSCA) domain-like"/>
    <property type="match status" value="1"/>
</dbReference>
<evidence type="ECO:0000259" key="9">
    <source>
        <dbReference type="Pfam" id="PF01883"/>
    </source>
</evidence>
<dbReference type="InterPro" id="IPR000808">
    <property type="entry name" value="Mrp-like_CS"/>
</dbReference>
<dbReference type="PROSITE" id="PS01215">
    <property type="entry name" value="MRP"/>
    <property type="match status" value="1"/>
</dbReference>
<keyword evidence="7 8" id="KW-0411">Iron-sulfur</keyword>
<dbReference type="HAMAP" id="MF_02040">
    <property type="entry name" value="Mrp_NBP35"/>
    <property type="match status" value="1"/>
</dbReference>
<keyword evidence="5 8" id="KW-0067">ATP-binding</keyword>
<evidence type="ECO:0000256" key="8">
    <source>
        <dbReference type="HAMAP-Rule" id="MF_02040"/>
    </source>
</evidence>
<comment type="caution">
    <text evidence="10">The sequence shown here is derived from an EMBL/GenBank/DDBJ whole genome shotgun (WGS) entry which is preliminary data.</text>
</comment>
<dbReference type="Proteomes" id="UP001161409">
    <property type="component" value="Unassembled WGS sequence"/>
</dbReference>
<dbReference type="InterPro" id="IPR033756">
    <property type="entry name" value="YlxH/NBP35"/>
</dbReference>
<dbReference type="SUPFAM" id="SSF52540">
    <property type="entry name" value="P-loop containing nucleoside triphosphate hydrolases"/>
    <property type="match status" value="1"/>
</dbReference>
<keyword evidence="8" id="KW-0378">Hydrolase</keyword>
<evidence type="ECO:0000313" key="11">
    <source>
        <dbReference type="Proteomes" id="UP001161409"/>
    </source>
</evidence>
<dbReference type="InterPro" id="IPR019591">
    <property type="entry name" value="Mrp/NBP35_ATP-bd"/>
</dbReference>
<dbReference type="InterPro" id="IPR044304">
    <property type="entry name" value="NUBPL-like"/>
</dbReference>
<comment type="similarity">
    <text evidence="2">In the C-terminal section; belongs to the Mrp/NBP35 ATP-binding proteins family.</text>
</comment>
<keyword evidence="11" id="KW-1185">Reference proteome</keyword>
<evidence type="ECO:0000313" key="10">
    <source>
        <dbReference type="EMBL" id="GLQ06415.1"/>
    </source>
</evidence>
<dbReference type="RefSeq" id="WP_169560461.1">
    <property type="nucleotide sequence ID" value="NZ_BSNF01000006.1"/>
</dbReference>
<evidence type="ECO:0000256" key="2">
    <source>
        <dbReference type="ARBA" id="ARBA00008205"/>
    </source>
</evidence>
<keyword evidence="6 8" id="KW-0408">Iron</keyword>
<comment type="similarity">
    <text evidence="8">Belongs to the Mrp/NBP35 ATP-binding proteins family.</text>
</comment>
<evidence type="ECO:0000256" key="1">
    <source>
        <dbReference type="ARBA" id="ARBA00007352"/>
    </source>
</evidence>
<dbReference type="InterPro" id="IPR027417">
    <property type="entry name" value="P-loop_NTPase"/>
</dbReference>
<dbReference type="Gene3D" id="3.40.50.300">
    <property type="entry name" value="P-loop containing nucleotide triphosphate hydrolases"/>
    <property type="match status" value="1"/>
</dbReference>
<comment type="subunit">
    <text evidence="8">Homodimer.</text>
</comment>
<accession>A0ABQ5U5F3</accession>
<keyword evidence="3 8" id="KW-0479">Metal-binding</keyword>
<feature type="binding site" evidence="8">
    <location>
        <begin position="117"/>
        <end position="124"/>
    </location>
    <ligand>
        <name>ATP</name>
        <dbReference type="ChEBI" id="CHEBI:30616"/>
    </ligand>
</feature>
<dbReference type="Pfam" id="PF01883">
    <property type="entry name" value="FeS_assembly_P"/>
    <property type="match status" value="1"/>
</dbReference>
<dbReference type="PANTHER" id="PTHR42961">
    <property type="entry name" value="IRON-SULFUR PROTEIN NUBPL"/>
    <property type="match status" value="1"/>
</dbReference>
<gene>
    <name evidence="10" type="ORF">GCM10007924_16360</name>
</gene>
<dbReference type="InterPro" id="IPR002744">
    <property type="entry name" value="MIP18-like"/>
</dbReference>
<comment type="similarity">
    <text evidence="1">In the N-terminal section; belongs to the MIP18 family.</text>
</comment>
<evidence type="ECO:0000256" key="7">
    <source>
        <dbReference type="ARBA" id="ARBA00023014"/>
    </source>
</evidence>
<dbReference type="InterPro" id="IPR034904">
    <property type="entry name" value="FSCA_dom_sf"/>
</dbReference>
<dbReference type="NCBIfam" id="NF008669">
    <property type="entry name" value="PRK11670.1"/>
    <property type="match status" value="1"/>
</dbReference>
<proteinExistence type="inferred from homology"/>
<evidence type="ECO:0000256" key="4">
    <source>
        <dbReference type="ARBA" id="ARBA00022741"/>
    </source>
</evidence>
<evidence type="ECO:0000256" key="5">
    <source>
        <dbReference type="ARBA" id="ARBA00022840"/>
    </source>
</evidence>
<sequence length="368" mass="38789">MAGVTEETILKHLSRIVEKKSGKDVVSLGLISGLVVRDGNVGFALEINPADAAEMEILRKECEQAVFGMDGVKSVSAVLTAEKSAAAPTAAPRAQQQAAPQKPEVPGVASIIAVASGKGGVGKSTSAVNLALGLAAQGLNVGMLDADIYGPSLPRMLGISGKPDTKDGKTLIPMEKWGLKVMSIGFMVEEDTPMIWRGPMVMSALQQMIFDVDWGQLDVLVVDMPPGTGDAQLTMAQRVPVTGAVIISTPQDIALLDARKGLNMFNKVDVPVLGIIENMSYFLCPSCGDRSDIFGHGGARETAEKLGVDFLGEVPLHMDIRETSDAGTPITAKEPDSAHARIYKELAAKVQDRIEAQLTSSGPAFVVE</sequence>
<keyword evidence="4 8" id="KW-0547">Nucleotide-binding</keyword>
<dbReference type="EMBL" id="BSNF01000006">
    <property type="protein sequence ID" value="GLQ06415.1"/>
    <property type="molecule type" value="Genomic_DNA"/>
</dbReference>
<evidence type="ECO:0000256" key="3">
    <source>
        <dbReference type="ARBA" id="ARBA00022723"/>
    </source>
</evidence>
<dbReference type="CDD" id="cd02037">
    <property type="entry name" value="Mrp_NBP35"/>
    <property type="match status" value="1"/>
</dbReference>
<evidence type="ECO:0000256" key="6">
    <source>
        <dbReference type="ARBA" id="ARBA00023004"/>
    </source>
</evidence>
<protein>
    <recommendedName>
        <fullName evidence="8">Iron-sulfur cluster carrier protein</fullName>
    </recommendedName>
</protein>
<feature type="domain" description="MIP18 family-like" evidence="9">
    <location>
        <begin position="6"/>
        <end position="76"/>
    </location>
</feature>
<reference evidence="10" key="2">
    <citation type="submission" date="2023-01" db="EMBL/GenBank/DDBJ databases">
        <title>Draft genome sequence of Sneathiella chinensis strain NBRC 103408.</title>
        <authorList>
            <person name="Sun Q."/>
            <person name="Mori K."/>
        </authorList>
    </citation>
    <scope>NUCLEOTIDE SEQUENCE</scope>
    <source>
        <strain evidence="10">NBRC 103408</strain>
    </source>
</reference>
<organism evidence="10 11">
    <name type="scientific">Sneathiella chinensis</name>
    <dbReference type="NCBI Taxonomy" id="349750"/>
    <lineage>
        <taxon>Bacteria</taxon>
        <taxon>Pseudomonadati</taxon>
        <taxon>Pseudomonadota</taxon>
        <taxon>Alphaproteobacteria</taxon>
        <taxon>Sneathiellales</taxon>
        <taxon>Sneathiellaceae</taxon>
        <taxon>Sneathiella</taxon>
    </lineage>
</organism>
<comment type="function">
    <text evidence="8">Binds and transfers iron-sulfur (Fe-S) clusters to target apoproteins. Can hydrolyze ATP.</text>
</comment>
<reference evidence="10" key="1">
    <citation type="journal article" date="2014" name="Int. J. Syst. Evol. Microbiol.">
        <title>Complete genome of a new Firmicutes species belonging to the dominant human colonic microbiota ('Ruminococcus bicirculans') reveals two chromosomes and a selective capacity to utilize plant glucans.</title>
        <authorList>
            <consortium name="NISC Comparative Sequencing Program"/>
            <person name="Wegmann U."/>
            <person name="Louis P."/>
            <person name="Goesmann A."/>
            <person name="Henrissat B."/>
            <person name="Duncan S.H."/>
            <person name="Flint H.J."/>
        </authorList>
    </citation>
    <scope>NUCLEOTIDE SEQUENCE</scope>
    <source>
        <strain evidence="10">NBRC 103408</strain>
    </source>
</reference>
<name>A0ABQ5U5F3_9PROT</name>
<dbReference type="Pfam" id="PF10609">
    <property type="entry name" value="ParA"/>
    <property type="match status" value="1"/>
</dbReference>
<dbReference type="Gene3D" id="3.30.300.130">
    <property type="entry name" value="Fe-S cluster assembly (FSCA)"/>
    <property type="match status" value="1"/>
</dbReference>
<dbReference type="PANTHER" id="PTHR42961:SF2">
    <property type="entry name" value="IRON-SULFUR PROTEIN NUBPL"/>
    <property type="match status" value="1"/>
</dbReference>